<feature type="compositionally biased region" description="Pro residues" evidence="1">
    <location>
        <begin position="32"/>
        <end position="41"/>
    </location>
</feature>
<gene>
    <name evidence="2" type="ORF">Pcinc_038746</name>
</gene>
<feature type="compositionally biased region" description="Pro residues" evidence="1">
    <location>
        <begin position="65"/>
        <end position="75"/>
    </location>
</feature>
<feature type="compositionally biased region" description="Pro residues" evidence="1">
    <location>
        <begin position="1"/>
        <end position="14"/>
    </location>
</feature>
<feature type="region of interest" description="Disordered" evidence="1">
    <location>
        <begin position="1"/>
        <end position="41"/>
    </location>
</feature>
<dbReference type="EMBL" id="JAWQEG010006442">
    <property type="protein sequence ID" value="KAK3854790.1"/>
    <property type="molecule type" value="Genomic_DNA"/>
</dbReference>
<organism evidence="2 3">
    <name type="scientific">Petrolisthes cinctipes</name>
    <name type="common">Flat porcelain crab</name>
    <dbReference type="NCBI Taxonomy" id="88211"/>
    <lineage>
        <taxon>Eukaryota</taxon>
        <taxon>Metazoa</taxon>
        <taxon>Ecdysozoa</taxon>
        <taxon>Arthropoda</taxon>
        <taxon>Crustacea</taxon>
        <taxon>Multicrustacea</taxon>
        <taxon>Malacostraca</taxon>
        <taxon>Eumalacostraca</taxon>
        <taxon>Eucarida</taxon>
        <taxon>Decapoda</taxon>
        <taxon>Pleocyemata</taxon>
        <taxon>Anomura</taxon>
        <taxon>Galatheoidea</taxon>
        <taxon>Porcellanidae</taxon>
        <taxon>Petrolisthes</taxon>
    </lineage>
</organism>
<feature type="compositionally biased region" description="Low complexity" evidence="1">
    <location>
        <begin position="15"/>
        <end position="31"/>
    </location>
</feature>
<dbReference type="AlphaFoldDB" id="A0AAE1EL95"/>
<proteinExistence type="predicted"/>
<keyword evidence="3" id="KW-1185">Reference proteome</keyword>
<sequence length="188" mass="21094">MLSQPLPHPHPPSSPTHEPLPSTTLTTHHTTPPSPHNPPTFPSYITNTHLFLLLPRLPTTRPHPINYPPPSPPSLTPTSSFYYPDYPPHDPTPTPLSTPSPFSITYTHLFLLLHPSPPPQPWRLSGVLLKQELVQSPSKIVPTFLLLHTKLPVTWIFMVAIVEETMRILTLTMDSASWNCIFDYGFGI</sequence>
<feature type="compositionally biased region" description="Pro residues" evidence="1">
    <location>
        <begin position="85"/>
        <end position="95"/>
    </location>
</feature>
<accession>A0AAE1EL95</accession>
<name>A0AAE1EL95_PETCI</name>
<evidence type="ECO:0000313" key="3">
    <source>
        <dbReference type="Proteomes" id="UP001286313"/>
    </source>
</evidence>
<feature type="region of interest" description="Disordered" evidence="1">
    <location>
        <begin position="62"/>
        <end position="95"/>
    </location>
</feature>
<reference evidence="2" key="1">
    <citation type="submission" date="2023-10" db="EMBL/GenBank/DDBJ databases">
        <title>Genome assemblies of two species of porcelain crab, Petrolisthes cinctipes and Petrolisthes manimaculis (Anomura: Porcellanidae).</title>
        <authorList>
            <person name="Angst P."/>
        </authorList>
    </citation>
    <scope>NUCLEOTIDE SEQUENCE</scope>
    <source>
        <strain evidence="2">PB745_01</strain>
        <tissue evidence="2">Gill</tissue>
    </source>
</reference>
<evidence type="ECO:0000313" key="2">
    <source>
        <dbReference type="EMBL" id="KAK3854790.1"/>
    </source>
</evidence>
<protein>
    <submittedName>
        <fullName evidence="2">Uncharacterized protein</fullName>
    </submittedName>
</protein>
<dbReference type="Proteomes" id="UP001286313">
    <property type="component" value="Unassembled WGS sequence"/>
</dbReference>
<evidence type="ECO:0000256" key="1">
    <source>
        <dbReference type="SAM" id="MobiDB-lite"/>
    </source>
</evidence>
<comment type="caution">
    <text evidence="2">The sequence shown here is derived from an EMBL/GenBank/DDBJ whole genome shotgun (WGS) entry which is preliminary data.</text>
</comment>